<reference evidence="4" key="1">
    <citation type="journal article" date="2019" name="Int. J. Syst. Evol. Microbiol.">
        <title>The Global Catalogue of Microorganisms (GCM) 10K type strain sequencing project: providing services to taxonomists for standard genome sequencing and annotation.</title>
        <authorList>
            <consortium name="The Broad Institute Genomics Platform"/>
            <consortium name="The Broad Institute Genome Sequencing Center for Infectious Disease"/>
            <person name="Wu L."/>
            <person name="Ma J."/>
        </authorList>
    </citation>
    <scope>NUCLEOTIDE SEQUENCE [LARGE SCALE GENOMIC DNA]</scope>
    <source>
        <strain evidence="4">CECT 8289</strain>
    </source>
</reference>
<dbReference type="SUPFAM" id="SSF51182">
    <property type="entry name" value="RmlC-like cupins"/>
    <property type="match status" value="1"/>
</dbReference>
<gene>
    <name evidence="3" type="ORF">ACFOWM_04940</name>
</gene>
<dbReference type="PANTHER" id="PTHR36440">
    <property type="entry name" value="PUTATIVE (AFU_ORTHOLOGUE AFUA_8G07350)-RELATED"/>
    <property type="match status" value="1"/>
</dbReference>
<dbReference type="InterPro" id="IPR013096">
    <property type="entry name" value="Cupin_2"/>
</dbReference>
<proteinExistence type="predicted"/>
<dbReference type="InterPro" id="IPR014710">
    <property type="entry name" value="RmlC-like_jellyroll"/>
</dbReference>
<dbReference type="Proteomes" id="UP001595907">
    <property type="component" value="Unassembled WGS sequence"/>
</dbReference>
<dbReference type="EMBL" id="JBHSCZ010000001">
    <property type="protein sequence ID" value="MFC4262209.1"/>
    <property type="molecule type" value="Genomic_DNA"/>
</dbReference>
<evidence type="ECO:0000313" key="3">
    <source>
        <dbReference type="EMBL" id="MFC4262209.1"/>
    </source>
</evidence>
<sequence length="185" mass="19994">MKRKQFLWSTAAAIPAVLFGKSMAGNLPPKRPNKGFVVKAGSSKTGNEVMLGGKNANNVKVASKDTNGDLAIFEYIGKEKGGPPLHVHPHQDEIFFVVAGTYLFQVGDEQHRLQAGDTIFLPRTVPHTFAQLSDTGHLYFMFQPAGKMEVFFEALGRLKAPPSAAEGAALFAQHDMKVVGAPLAF</sequence>
<organism evidence="3 4">
    <name type="scientific">Ferruginibacter yonginensis</name>
    <dbReference type="NCBI Taxonomy" id="1310416"/>
    <lineage>
        <taxon>Bacteria</taxon>
        <taxon>Pseudomonadati</taxon>
        <taxon>Bacteroidota</taxon>
        <taxon>Chitinophagia</taxon>
        <taxon>Chitinophagales</taxon>
        <taxon>Chitinophagaceae</taxon>
        <taxon>Ferruginibacter</taxon>
    </lineage>
</organism>
<comment type="caution">
    <text evidence="3">The sequence shown here is derived from an EMBL/GenBank/DDBJ whole genome shotgun (WGS) entry which is preliminary data.</text>
</comment>
<dbReference type="RefSeq" id="WP_379707570.1">
    <property type="nucleotide sequence ID" value="NZ_JBHSCZ010000001.1"/>
</dbReference>
<feature type="signal peptide" evidence="1">
    <location>
        <begin position="1"/>
        <end position="24"/>
    </location>
</feature>
<accession>A0ABV8QQ37</accession>
<feature type="chain" id="PRO_5045534664" evidence="1">
    <location>
        <begin position="25"/>
        <end position="185"/>
    </location>
</feature>
<name>A0ABV8QQ37_9BACT</name>
<evidence type="ECO:0000313" key="4">
    <source>
        <dbReference type="Proteomes" id="UP001595907"/>
    </source>
</evidence>
<dbReference type="InterPro" id="IPR011051">
    <property type="entry name" value="RmlC_Cupin_sf"/>
</dbReference>
<dbReference type="PANTHER" id="PTHR36440:SF1">
    <property type="entry name" value="PUTATIVE (AFU_ORTHOLOGUE AFUA_8G07350)-RELATED"/>
    <property type="match status" value="1"/>
</dbReference>
<dbReference type="Pfam" id="PF07883">
    <property type="entry name" value="Cupin_2"/>
    <property type="match status" value="1"/>
</dbReference>
<dbReference type="InterPro" id="IPR053146">
    <property type="entry name" value="QDO-like"/>
</dbReference>
<keyword evidence="4" id="KW-1185">Reference proteome</keyword>
<keyword evidence="1" id="KW-0732">Signal</keyword>
<dbReference type="Gene3D" id="2.60.120.10">
    <property type="entry name" value="Jelly Rolls"/>
    <property type="match status" value="1"/>
</dbReference>
<evidence type="ECO:0000259" key="2">
    <source>
        <dbReference type="Pfam" id="PF07883"/>
    </source>
</evidence>
<protein>
    <submittedName>
        <fullName evidence="3">Cupin domain-containing protein</fullName>
    </submittedName>
</protein>
<evidence type="ECO:0000256" key="1">
    <source>
        <dbReference type="SAM" id="SignalP"/>
    </source>
</evidence>
<feature type="domain" description="Cupin type-2" evidence="2">
    <location>
        <begin position="81"/>
        <end position="135"/>
    </location>
</feature>